<dbReference type="SUPFAM" id="SSF53807">
    <property type="entry name" value="Helical backbone' metal receptor"/>
    <property type="match status" value="1"/>
</dbReference>
<proteinExistence type="inferred from homology"/>
<dbReference type="GO" id="GO:1901678">
    <property type="term" value="P:iron coordination entity transport"/>
    <property type="evidence" value="ECO:0007669"/>
    <property type="project" value="UniProtKB-ARBA"/>
</dbReference>
<evidence type="ECO:0000313" key="8">
    <source>
        <dbReference type="Proteomes" id="UP000185860"/>
    </source>
</evidence>
<dbReference type="CDD" id="cd01146">
    <property type="entry name" value="FhuD"/>
    <property type="match status" value="1"/>
</dbReference>
<dbReference type="Gene3D" id="3.40.50.1980">
    <property type="entry name" value="Nitrogenase molybdenum iron protein domain"/>
    <property type="match status" value="2"/>
</dbReference>
<evidence type="ECO:0000256" key="3">
    <source>
        <dbReference type="ARBA" id="ARBA00022448"/>
    </source>
</evidence>
<dbReference type="EMBL" id="MRCE01000010">
    <property type="protein sequence ID" value="OKH37942.1"/>
    <property type="molecule type" value="Genomic_DNA"/>
</dbReference>
<dbReference type="InterPro" id="IPR051313">
    <property type="entry name" value="Bact_iron-sidero_bind"/>
</dbReference>
<organism evidence="7 8">
    <name type="scientific">[Phormidium ambiguum] IAM M-71</name>
    <dbReference type="NCBI Taxonomy" id="454136"/>
    <lineage>
        <taxon>Bacteria</taxon>
        <taxon>Bacillati</taxon>
        <taxon>Cyanobacteriota</taxon>
        <taxon>Cyanophyceae</taxon>
        <taxon>Oscillatoriophycideae</taxon>
        <taxon>Aerosakkonematales</taxon>
        <taxon>Aerosakkonemataceae</taxon>
        <taxon>Floridanema</taxon>
    </lineage>
</organism>
<evidence type="ECO:0000256" key="5">
    <source>
        <dbReference type="SAM" id="Coils"/>
    </source>
</evidence>
<dbReference type="AlphaFoldDB" id="A0A1U7IL88"/>
<feature type="domain" description="Fe/B12 periplasmic-binding" evidence="6">
    <location>
        <begin position="63"/>
        <end position="329"/>
    </location>
</feature>
<evidence type="ECO:0000259" key="6">
    <source>
        <dbReference type="PROSITE" id="PS50983"/>
    </source>
</evidence>
<reference evidence="7 8" key="1">
    <citation type="submission" date="2016-11" db="EMBL/GenBank/DDBJ databases">
        <title>Draft Genome Sequences of Nine Cyanobacterial Strains from Diverse Habitats.</title>
        <authorList>
            <person name="Zhu T."/>
            <person name="Hou S."/>
            <person name="Lu X."/>
            <person name="Hess W.R."/>
        </authorList>
    </citation>
    <scope>NUCLEOTIDE SEQUENCE [LARGE SCALE GENOMIC DNA]</scope>
    <source>
        <strain evidence="7 8">IAM M-71</strain>
    </source>
</reference>
<evidence type="ECO:0000256" key="4">
    <source>
        <dbReference type="ARBA" id="ARBA00022729"/>
    </source>
</evidence>
<protein>
    <submittedName>
        <fullName evidence="7">Iron siderophore-binding protein</fullName>
    </submittedName>
</protein>
<comment type="subcellular location">
    <subcellularLocation>
        <location evidence="1">Cell envelope</location>
    </subcellularLocation>
</comment>
<gene>
    <name evidence="7" type="ORF">NIES2119_11935</name>
</gene>
<name>A0A1U7IL88_9CYAN</name>
<evidence type="ECO:0000256" key="1">
    <source>
        <dbReference type="ARBA" id="ARBA00004196"/>
    </source>
</evidence>
<evidence type="ECO:0000256" key="2">
    <source>
        <dbReference type="ARBA" id="ARBA00008814"/>
    </source>
</evidence>
<dbReference type="PANTHER" id="PTHR30532:SF1">
    <property type="entry name" value="IRON(3+)-HYDROXAMATE-BINDING PROTEIN FHUD"/>
    <property type="match status" value="1"/>
</dbReference>
<dbReference type="STRING" id="454136.NIES2119_11935"/>
<dbReference type="Proteomes" id="UP000185860">
    <property type="component" value="Unassembled WGS sequence"/>
</dbReference>
<keyword evidence="4" id="KW-0732">Signal</keyword>
<evidence type="ECO:0000313" key="7">
    <source>
        <dbReference type="EMBL" id="OKH37942.1"/>
    </source>
</evidence>
<comment type="similarity">
    <text evidence="2">Belongs to the bacterial solute-binding protein 8 family.</text>
</comment>
<dbReference type="GO" id="GO:0030288">
    <property type="term" value="C:outer membrane-bounded periplasmic space"/>
    <property type="evidence" value="ECO:0007669"/>
    <property type="project" value="TreeGrafter"/>
</dbReference>
<sequence length="330" mass="37787">MRKSWWRRIQLFLIGTLVFIFTQSSCGIVRQQFQADKPKVVSSECRTVEHQLGKTCIPLHPKRVIVMDQESLEILVALGINPIASTIANRVGSKLEILQEKTGEIVNLGKEGQPNLEKIVELRPDLIVGMFILPQNYSLLSQIAPTVSIEYSQTGWKQTLKQVAEIVDKVQESKQLLDDYQQKIARFREAFLQKTGKLEICIMRFYTTLQFTQFLNQNSFTVSVMEELGVLSIPEIQRQQIQIPNSDYGYINTSLEQVYLLEADKMFIALDPGAKSNLEVYENSPLWQTLNVVKQNQVYIVDSGYWIFGNILSANAILDDLFKYLVKNEN</sequence>
<keyword evidence="3" id="KW-0813">Transport</keyword>
<dbReference type="PANTHER" id="PTHR30532">
    <property type="entry name" value="IRON III DICITRATE-BINDING PERIPLASMIC PROTEIN"/>
    <property type="match status" value="1"/>
</dbReference>
<dbReference type="PROSITE" id="PS50983">
    <property type="entry name" value="FE_B12_PBP"/>
    <property type="match status" value="1"/>
</dbReference>
<dbReference type="InterPro" id="IPR002491">
    <property type="entry name" value="ABC_transptr_periplasmic_BD"/>
</dbReference>
<accession>A0A1U7IL88</accession>
<comment type="caution">
    <text evidence="7">The sequence shown here is derived from an EMBL/GenBank/DDBJ whole genome shotgun (WGS) entry which is preliminary data.</text>
</comment>
<dbReference type="Pfam" id="PF01497">
    <property type="entry name" value="Peripla_BP_2"/>
    <property type="match status" value="1"/>
</dbReference>
<keyword evidence="5" id="KW-0175">Coiled coil</keyword>
<feature type="coiled-coil region" evidence="5">
    <location>
        <begin position="163"/>
        <end position="190"/>
    </location>
</feature>